<feature type="domain" description="Glycosyl transferase CAP10" evidence="4">
    <location>
        <begin position="248"/>
        <end position="390"/>
    </location>
</feature>
<keyword evidence="2" id="KW-0808">Transferase</keyword>
<keyword evidence="6" id="KW-1185">Reference proteome</keyword>
<comment type="similarity">
    <text evidence="1">Belongs to the glycosyltransferase 90 family.</text>
</comment>
<dbReference type="SMART" id="SM00672">
    <property type="entry name" value="CAP10"/>
    <property type="match status" value="1"/>
</dbReference>
<dbReference type="InterPro" id="IPR006598">
    <property type="entry name" value="CAP10"/>
</dbReference>
<evidence type="ECO:0000259" key="4">
    <source>
        <dbReference type="SMART" id="SM00672"/>
    </source>
</evidence>
<accession>A0ABR2T6B0</accession>
<protein>
    <recommendedName>
        <fullName evidence="4">Glycosyl transferase CAP10 domain-containing protein</fullName>
    </recommendedName>
</protein>
<keyword evidence="3" id="KW-0812">Transmembrane</keyword>
<evidence type="ECO:0000256" key="2">
    <source>
        <dbReference type="ARBA" id="ARBA00022679"/>
    </source>
</evidence>
<reference evidence="5 6" key="1">
    <citation type="journal article" date="2024" name="G3 (Bethesda)">
        <title>Genome assembly of Hibiscus sabdariffa L. provides insights into metabolisms of medicinal natural products.</title>
        <authorList>
            <person name="Kim T."/>
        </authorList>
    </citation>
    <scope>NUCLEOTIDE SEQUENCE [LARGE SCALE GENOMIC DNA]</scope>
    <source>
        <strain evidence="5">TK-2024</strain>
        <tissue evidence="5">Old leaves</tissue>
    </source>
</reference>
<organism evidence="5 6">
    <name type="scientific">Hibiscus sabdariffa</name>
    <name type="common">roselle</name>
    <dbReference type="NCBI Taxonomy" id="183260"/>
    <lineage>
        <taxon>Eukaryota</taxon>
        <taxon>Viridiplantae</taxon>
        <taxon>Streptophyta</taxon>
        <taxon>Embryophyta</taxon>
        <taxon>Tracheophyta</taxon>
        <taxon>Spermatophyta</taxon>
        <taxon>Magnoliopsida</taxon>
        <taxon>eudicotyledons</taxon>
        <taxon>Gunneridae</taxon>
        <taxon>Pentapetalae</taxon>
        <taxon>rosids</taxon>
        <taxon>malvids</taxon>
        <taxon>Malvales</taxon>
        <taxon>Malvaceae</taxon>
        <taxon>Malvoideae</taxon>
        <taxon>Hibiscus</taxon>
    </lineage>
</organism>
<evidence type="ECO:0000256" key="1">
    <source>
        <dbReference type="ARBA" id="ARBA00010118"/>
    </source>
</evidence>
<evidence type="ECO:0000313" key="6">
    <source>
        <dbReference type="Proteomes" id="UP001396334"/>
    </source>
</evidence>
<evidence type="ECO:0000313" key="5">
    <source>
        <dbReference type="EMBL" id="KAK9032707.1"/>
    </source>
</evidence>
<name>A0ABR2T6B0_9ROSI</name>
<gene>
    <name evidence="5" type="ORF">V6N11_056964</name>
</gene>
<sequence length="394" mass="45950">MRRSRRKQNHSKLNIVEGLGADFGGSKKYHPRGPETTMPDPDTQMLGHHFHGAAANPNSNMVKKQAWVHSSSHSRSPSYIFFNVVALSFLCLIGLLIYKLDNFASQTKTIVGHNLEPTPWHIFQPKNFTEESRHARDYKIIQCSYLTCRYAATDGVDQPSEEKRRGLDSTLTPPKCPNFFKFIYRDLEPWFKTRISIDRIIQTKEHAAFRIVIVEGKLFVDLYYACVQSRLMFTLWGILQLLKKYRGMVPDVDIMFDCMDKPTIDKSGVQNGSLPLPLFRYCTTEAHLDIPFPDWSFWGWSEVNIQPWDEQYKEIKQGSQAQTWAKKITHAYWKGNPDVESPIRMELMQCNDTNTWDTEIIRQVGLNVSVMLFQRQLYMLVFHTELDRRREGWV</sequence>
<dbReference type="InterPro" id="IPR051091">
    <property type="entry name" value="O-Glucosyltr/Glycosyltrsf_90"/>
</dbReference>
<keyword evidence="3" id="KW-1133">Transmembrane helix</keyword>
<dbReference type="PANTHER" id="PTHR12203:SF35">
    <property type="entry name" value="PROTEIN O-GLUCOSYLTRANSFERASE 1"/>
    <property type="match status" value="1"/>
</dbReference>
<dbReference type="EMBL" id="JBBPBN010000009">
    <property type="protein sequence ID" value="KAK9032707.1"/>
    <property type="molecule type" value="Genomic_DNA"/>
</dbReference>
<dbReference type="PANTHER" id="PTHR12203">
    <property type="entry name" value="KDEL LYS-ASP-GLU-LEU CONTAINING - RELATED"/>
    <property type="match status" value="1"/>
</dbReference>
<proteinExistence type="inferred from homology"/>
<keyword evidence="3" id="KW-0472">Membrane</keyword>
<dbReference type="Pfam" id="PF05686">
    <property type="entry name" value="Glyco_transf_90"/>
    <property type="match status" value="1"/>
</dbReference>
<comment type="caution">
    <text evidence="5">The sequence shown here is derived from an EMBL/GenBank/DDBJ whole genome shotgun (WGS) entry which is preliminary data.</text>
</comment>
<dbReference type="Proteomes" id="UP001396334">
    <property type="component" value="Unassembled WGS sequence"/>
</dbReference>
<evidence type="ECO:0000256" key="3">
    <source>
        <dbReference type="SAM" id="Phobius"/>
    </source>
</evidence>
<feature type="transmembrane region" description="Helical" evidence="3">
    <location>
        <begin position="79"/>
        <end position="98"/>
    </location>
</feature>